<dbReference type="Gene3D" id="1.20.210.10">
    <property type="entry name" value="Cytochrome c oxidase-like, subunit I domain"/>
    <property type="match status" value="1"/>
</dbReference>
<evidence type="ECO:0000259" key="6">
    <source>
        <dbReference type="PROSITE" id="PS50855"/>
    </source>
</evidence>
<proteinExistence type="predicted"/>
<dbReference type="GO" id="GO:0020037">
    <property type="term" value="F:heme binding"/>
    <property type="evidence" value="ECO:0007669"/>
    <property type="project" value="InterPro"/>
</dbReference>
<comment type="subcellular location">
    <subcellularLocation>
        <location evidence="1">Membrane</location>
        <topology evidence="1">Multi-pass membrane protein</topology>
    </subcellularLocation>
</comment>
<evidence type="ECO:0000256" key="4">
    <source>
        <dbReference type="ARBA" id="ARBA00023136"/>
    </source>
</evidence>
<sequence length="168" mass="19031">LMVGLGMLFYDYFNPIFFITGTNTLLFTILFWFWGHPIVYMAVIPFFGIIYEILPKFTGTKIYSYNSGVWGLGLLLILSELVWGHHLLNSGLGIAWITFFTTMSFLVVIPSAITVFNFIGTLWTAKSIRMTVPMLFVLNGIVDFIIGGITGVMQSFAPFNEQVHGTYW</sequence>
<reference evidence="7" key="1">
    <citation type="submission" date="2013-08" db="EMBL/GenBank/DDBJ databases">
        <authorList>
            <person name="Mendez C."/>
            <person name="Richter M."/>
            <person name="Ferrer M."/>
            <person name="Sanchez J."/>
        </authorList>
    </citation>
    <scope>NUCLEOTIDE SEQUENCE</scope>
</reference>
<dbReference type="Pfam" id="PF00115">
    <property type="entry name" value="COX1"/>
    <property type="match status" value="1"/>
</dbReference>
<reference evidence="7" key="2">
    <citation type="journal article" date="2014" name="ISME J.">
        <title>Microbial stratification in low pH oxic and suboxic macroscopic growths along an acid mine drainage.</title>
        <authorList>
            <person name="Mendez-Garcia C."/>
            <person name="Mesa V."/>
            <person name="Sprenger R.R."/>
            <person name="Richter M."/>
            <person name="Diez M.S."/>
            <person name="Solano J."/>
            <person name="Bargiela R."/>
            <person name="Golyshina O.V."/>
            <person name="Manteca A."/>
            <person name="Ramos J.L."/>
            <person name="Gallego J.R."/>
            <person name="Llorente I."/>
            <person name="Martins Dos Santos V.A."/>
            <person name="Jensen O.N."/>
            <person name="Pelaez A.I."/>
            <person name="Sanchez J."/>
            <person name="Ferrer M."/>
        </authorList>
    </citation>
    <scope>NUCLEOTIDE SEQUENCE</scope>
</reference>
<dbReference type="GO" id="GO:0016020">
    <property type="term" value="C:membrane"/>
    <property type="evidence" value="ECO:0007669"/>
    <property type="project" value="UniProtKB-SubCell"/>
</dbReference>
<feature type="transmembrane region" description="Helical" evidence="5">
    <location>
        <begin position="94"/>
        <end position="123"/>
    </location>
</feature>
<dbReference type="PROSITE" id="PS00077">
    <property type="entry name" value="COX1_CUB"/>
    <property type="match status" value="1"/>
</dbReference>
<protein>
    <submittedName>
        <fullName evidence="7">Cytochrome c oxidase subunit I</fullName>
        <ecNumber evidence="7">1.7.2.5</ecNumber>
    </submittedName>
</protein>
<dbReference type="GO" id="GO:0022904">
    <property type="term" value="P:respiratory electron transport chain"/>
    <property type="evidence" value="ECO:0007669"/>
    <property type="project" value="TreeGrafter"/>
</dbReference>
<dbReference type="PROSITE" id="PS50855">
    <property type="entry name" value="COX1"/>
    <property type="match status" value="1"/>
</dbReference>
<keyword evidence="3 5" id="KW-1133">Transmembrane helix</keyword>
<evidence type="ECO:0000313" key="7">
    <source>
        <dbReference type="EMBL" id="EQD71000.1"/>
    </source>
</evidence>
<dbReference type="AlphaFoldDB" id="T1CPL8"/>
<keyword evidence="2 5" id="KW-0812">Transmembrane</keyword>
<dbReference type="InterPro" id="IPR000883">
    <property type="entry name" value="Cyt_C_Oxase_1"/>
</dbReference>
<feature type="transmembrane region" description="Helical" evidence="5">
    <location>
        <begin position="12"/>
        <end position="32"/>
    </location>
</feature>
<dbReference type="PRINTS" id="PR01165">
    <property type="entry name" value="CYCOXIDASEI"/>
</dbReference>
<dbReference type="EC" id="1.7.2.5" evidence="7"/>
<gene>
    <name evidence="7" type="ORF">B1B_04697</name>
</gene>
<evidence type="ECO:0000256" key="1">
    <source>
        <dbReference type="ARBA" id="ARBA00004141"/>
    </source>
</evidence>
<dbReference type="InterPro" id="IPR023616">
    <property type="entry name" value="Cyt_c_oxase-like_su1_dom"/>
</dbReference>
<dbReference type="GO" id="GO:0016966">
    <property type="term" value="F:nitric oxide reductase activity"/>
    <property type="evidence" value="ECO:0007669"/>
    <property type="project" value="UniProtKB-EC"/>
</dbReference>
<feature type="transmembrane region" description="Helical" evidence="5">
    <location>
        <begin position="135"/>
        <end position="157"/>
    </location>
</feature>
<feature type="domain" description="Cytochrome oxidase subunit I profile" evidence="6">
    <location>
        <begin position="7"/>
        <end position="168"/>
    </location>
</feature>
<evidence type="ECO:0000256" key="5">
    <source>
        <dbReference type="SAM" id="Phobius"/>
    </source>
</evidence>
<evidence type="ECO:0000256" key="3">
    <source>
        <dbReference type="ARBA" id="ARBA00022989"/>
    </source>
</evidence>
<feature type="non-terminal residue" evidence="7">
    <location>
        <position position="168"/>
    </location>
</feature>
<organism evidence="7">
    <name type="scientific">mine drainage metagenome</name>
    <dbReference type="NCBI Taxonomy" id="410659"/>
    <lineage>
        <taxon>unclassified sequences</taxon>
        <taxon>metagenomes</taxon>
        <taxon>ecological metagenomes</taxon>
    </lineage>
</organism>
<keyword evidence="4 5" id="KW-0472">Membrane</keyword>
<feature type="transmembrane region" description="Helical" evidence="5">
    <location>
        <begin position="69"/>
        <end position="88"/>
    </location>
</feature>
<dbReference type="InterPro" id="IPR036927">
    <property type="entry name" value="Cyt_c_oxase-like_su1_sf"/>
</dbReference>
<dbReference type="PANTHER" id="PTHR10422:SF18">
    <property type="entry name" value="CYTOCHROME C OXIDASE SUBUNIT 1"/>
    <property type="match status" value="1"/>
</dbReference>
<keyword evidence="7" id="KW-0560">Oxidoreductase</keyword>
<dbReference type="PANTHER" id="PTHR10422">
    <property type="entry name" value="CYTOCHROME C OXIDASE SUBUNIT 1"/>
    <property type="match status" value="1"/>
</dbReference>
<dbReference type="EMBL" id="AUZY01002940">
    <property type="protein sequence ID" value="EQD71000.1"/>
    <property type="molecule type" value="Genomic_DNA"/>
</dbReference>
<evidence type="ECO:0000256" key="2">
    <source>
        <dbReference type="ARBA" id="ARBA00022692"/>
    </source>
</evidence>
<name>T1CPL8_9ZZZZ</name>
<feature type="non-terminal residue" evidence="7">
    <location>
        <position position="1"/>
    </location>
</feature>
<dbReference type="InterPro" id="IPR023615">
    <property type="entry name" value="Cyt_c_Oxase_su1_BS"/>
</dbReference>
<comment type="caution">
    <text evidence="7">The sequence shown here is derived from an EMBL/GenBank/DDBJ whole genome shotgun (WGS) entry which is preliminary data.</text>
</comment>
<feature type="transmembrane region" description="Helical" evidence="5">
    <location>
        <begin position="38"/>
        <end position="57"/>
    </location>
</feature>
<dbReference type="GO" id="GO:0009060">
    <property type="term" value="P:aerobic respiration"/>
    <property type="evidence" value="ECO:0007669"/>
    <property type="project" value="InterPro"/>
</dbReference>
<dbReference type="GO" id="GO:0004129">
    <property type="term" value="F:cytochrome-c oxidase activity"/>
    <property type="evidence" value="ECO:0007669"/>
    <property type="project" value="InterPro"/>
</dbReference>
<dbReference type="GO" id="GO:0015990">
    <property type="term" value="P:electron transport coupled proton transport"/>
    <property type="evidence" value="ECO:0007669"/>
    <property type="project" value="TreeGrafter"/>
</dbReference>
<dbReference type="SUPFAM" id="SSF81442">
    <property type="entry name" value="Cytochrome c oxidase subunit I-like"/>
    <property type="match status" value="1"/>
</dbReference>
<accession>T1CPL8</accession>